<evidence type="ECO:0000256" key="6">
    <source>
        <dbReference type="ARBA" id="ARBA00022759"/>
    </source>
</evidence>
<dbReference type="CDD" id="cd13934">
    <property type="entry name" value="RNase_H_Dikarya_like"/>
    <property type="match status" value="1"/>
</dbReference>
<dbReference type="EMBL" id="JBBWRZ010000012">
    <property type="protein sequence ID" value="KAK8224949.1"/>
    <property type="molecule type" value="Genomic_DNA"/>
</dbReference>
<keyword evidence="10" id="KW-1185">Reference proteome</keyword>
<reference evidence="9 10" key="1">
    <citation type="submission" date="2024-04" db="EMBL/GenBank/DDBJ databases">
        <title>Phyllosticta paracitricarpa is synonymous to the EU quarantine fungus P. citricarpa based on phylogenomic analyses.</title>
        <authorList>
            <consortium name="Lawrence Berkeley National Laboratory"/>
            <person name="Van Ingen-Buijs V.A."/>
            <person name="Van Westerhoven A.C."/>
            <person name="Haridas S."/>
            <person name="Skiadas P."/>
            <person name="Martin F."/>
            <person name="Groenewald J.Z."/>
            <person name="Crous P.W."/>
            <person name="Seidl M.F."/>
        </authorList>
    </citation>
    <scope>NUCLEOTIDE SEQUENCE [LARGE SCALE GENOMIC DNA]</scope>
    <source>
        <strain evidence="9 10">CBS 123374</strain>
    </source>
</reference>
<dbReference type="Pfam" id="PF00075">
    <property type="entry name" value="RNase_H"/>
    <property type="match status" value="1"/>
</dbReference>
<proteinExistence type="inferred from homology"/>
<organism evidence="9 10">
    <name type="scientific">Phyllosticta capitalensis</name>
    <dbReference type="NCBI Taxonomy" id="121624"/>
    <lineage>
        <taxon>Eukaryota</taxon>
        <taxon>Fungi</taxon>
        <taxon>Dikarya</taxon>
        <taxon>Ascomycota</taxon>
        <taxon>Pezizomycotina</taxon>
        <taxon>Dothideomycetes</taxon>
        <taxon>Dothideomycetes incertae sedis</taxon>
        <taxon>Botryosphaeriales</taxon>
        <taxon>Phyllostictaceae</taxon>
        <taxon>Phyllosticta</taxon>
    </lineage>
</organism>
<name>A0ABR1YBZ9_9PEZI</name>
<keyword evidence="5" id="KW-0479">Metal-binding</keyword>
<dbReference type="PANTHER" id="PTHR10642:SF26">
    <property type="entry name" value="RIBONUCLEASE H1"/>
    <property type="match status" value="1"/>
</dbReference>
<comment type="caution">
    <text evidence="9">The sequence shown here is derived from an EMBL/GenBank/DDBJ whole genome shotgun (WGS) entry which is preliminary data.</text>
</comment>
<evidence type="ECO:0000256" key="7">
    <source>
        <dbReference type="ARBA" id="ARBA00022801"/>
    </source>
</evidence>
<evidence type="ECO:0000259" key="8">
    <source>
        <dbReference type="PROSITE" id="PS50879"/>
    </source>
</evidence>
<evidence type="ECO:0000256" key="5">
    <source>
        <dbReference type="ARBA" id="ARBA00022723"/>
    </source>
</evidence>
<evidence type="ECO:0000313" key="10">
    <source>
        <dbReference type="Proteomes" id="UP001492380"/>
    </source>
</evidence>
<dbReference type="SUPFAM" id="SSF53098">
    <property type="entry name" value="Ribonuclease H-like"/>
    <property type="match status" value="1"/>
</dbReference>
<keyword evidence="7" id="KW-0378">Hydrolase</keyword>
<dbReference type="InterPro" id="IPR036397">
    <property type="entry name" value="RNaseH_sf"/>
</dbReference>
<evidence type="ECO:0000256" key="1">
    <source>
        <dbReference type="ARBA" id="ARBA00000077"/>
    </source>
</evidence>
<keyword evidence="4" id="KW-0540">Nuclease</keyword>
<dbReference type="Proteomes" id="UP001492380">
    <property type="component" value="Unassembled WGS sequence"/>
</dbReference>
<dbReference type="InterPro" id="IPR002156">
    <property type="entry name" value="RNaseH_domain"/>
</dbReference>
<comment type="catalytic activity">
    <reaction evidence="1">
        <text>Endonucleolytic cleavage to 5'-phosphomonoester.</text>
        <dbReference type="EC" id="3.1.26.4"/>
    </reaction>
</comment>
<accession>A0ABR1YBZ9</accession>
<comment type="similarity">
    <text evidence="2">Belongs to the RNase H family.</text>
</comment>
<dbReference type="InterPro" id="IPR050092">
    <property type="entry name" value="RNase_H"/>
</dbReference>
<evidence type="ECO:0000256" key="4">
    <source>
        <dbReference type="ARBA" id="ARBA00022722"/>
    </source>
</evidence>
<dbReference type="Gene3D" id="3.30.420.10">
    <property type="entry name" value="Ribonuclease H-like superfamily/Ribonuclease H"/>
    <property type="match status" value="1"/>
</dbReference>
<gene>
    <name evidence="9" type="ORF">HDK90DRAFT_96360</name>
</gene>
<evidence type="ECO:0000313" key="9">
    <source>
        <dbReference type="EMBL" id="KAK8224949.1"/>
    </source>
</evidence>
<evidence type="ECO:0000256" key="3">
    <source>
        <dbReference type="ARBA" id="ARBA00012180"/>
    </source>
</evidence>
<keyword evidence="6" id="KW-0255">Endonuclease</keyword>
<dbReference type="InterPro" id="IPR012337">
    <property type="entry name" value="RNaseH-like_sf"/>
</dbReference>
<dbReference type="EC" id="3.1.26.4" evidence="3"/>
<protein>
    <recommendedName>
        <fullName evidence="3">ribonuclease H</fullName>
        <ecNumber evidence="3">3.1.26.4</ecNumber>
    </recommendedName>
</protein>
<dbReference type="PROSITE" id="PS50879">
    <property type="entry name" value="RNASE_H_1"/>
    <property type="match status" value="1"/>
</dbReference>
<sequence>MSKPPVHSAEIIHSTGLTREADRNTLVVPDNECLGSSPGRLRRAQQAMGAGSQDVWTATKFSPPAELRPSDVFGLRRFKYCTGTSERFLVHPCHVPALGSARTIAVYTDGACSDNGAGVGGNTSTREPRAGCAFVFREGDEGTISWALEKQGPDGVTYKHTSNRAELRAALAALKFRYWPGEGWDRLVLITDSLYVSHHAAEWLRKWAERGWRTTSGESVKNQDLWKELSIRMGELAEGGCEVSFWAVPRSLNTIADKAAKEATTLEPDDMFVDIEGVLC</sequence>
<evidence type="ECO:0000256" key="2">
    <source>
        <dbReference type="ARBA" id="ARBA00005300"/>
    </source>
</evidence>
<dbReference type="PANTHER" id="PTHR10642">
    <property type="entry name" value="RIBONUCLEASE H1"/>
    <property type="match status" value="1"/>
</dbReference>
<feature type="domain" description="RNase H type-1" evidence="8">
    <location>
        <begin position="100"/>
        <end position="265"/>
    </location>
</feature>